<reference evidence="2 3" key="1">
    <citation type="journal article" date="2012" name="Eukaryot. Cell">
        <title>Genome sequence of the fungus Glarea lozoyensis: the first genome sequence of a species from the Helotiaceae family.</title>
        <authorList>
            <person name="Youssar L."/>
            <person name="Gruening B.A."/>
            <person name="Erxleben A."/>
            <person name="Guenther S."/>
            <person name="Huettel W."/>
        </authorList>
    </citation>
    <scope>NUCLEOTIDE SEQUENCE [LARGE SCALE GENOMIC DNA]</scope>
    <source>
        <strain evidence="3">ATCC 74030 / MF5533</strain>
    </source>
</reference>
<dbReference type="InParanoid" id="H0EMK5"/>
<organism evidence="2 3">
    <name type="scientific">Glarea lozoyensis (strain ATCC 74030 / MF5533)</name>
    <dbReference type="NCBI Taxonomy" id="1104152"/>
    <lineage>
        <taxon>Eukaryota</taxon>
        <taxon>Fungi</taxon>
        <taxon>Dikarya</taxon>
        <taxon>Ascomycota</taxon>
        <taxon>Pezizomycotina</taxon>
        <taxon>Leotiomycetes</taxon>
        <taxon>Helotiales</taxon>
        <taxon>Helotiaceae</taxon>
        <taxon>Glarea</taxon>
    </lineage>
</organism>
<keyword evidence="3" id="KW-1185">Reference proteome</keyword>
<dbReference type="EMBL" id="AGUE01000089">
    <property type="protein sequence ID" value="EHL00345.1"/>
    <property type="molecule type" value="Genomic_DNA"/>
</dbReference>
<name>H0EMK5_GLAL7</name>
<protein>
    <submittedName>
        <fullName evidence="2">Uncharacterized protein</fullName>
    </submittedName>
</protein>
<sequence length="147" mass="16528">MPSIALNPPPFLPTQRTNTNPPRSINHLPNPLHLPFPPHPHPLNSFPLPPSLLLPLPPVLLLPFPPLQNLPLPPPLPLSNKPSNNTRIPENLYTLEYLSIRANPPILHPIYPFTNPIPHPIHTPARLNIHNRPHKKSRHAHPLLLPP</sequence>
<gene>
    <name evidence="2" type="ORF">M7I_3843</name>
</gene>
<evidence type="ECO:0000313" key="3">
    <source>
        <dbReference type="Proteomes" id="UP000005446"/>
    </source>
</evidence>
<evidence type="ECO:0000256" key="1">
    <source>
        <dbReference type="SAM" id="MobiDB-lite"/>
    </source>
</evidence>
<feature type="compositionally biased region" description="Polar residues" evidence="1">
    <location>
        <begin position="14"/>
        <end position="23"/>
    </location>
</feature>
<feature type="region of interest" description="Disordered" evidence="1">
    <location>
        <begin position="1"/>
        <end position="24"/>
    </location>
</feature>
<dbReference type="AlphaFoldDB" id="H0EMK5"/>
<comment type="caution">
    <text evidence="2">The sequence shown here is derived from an EMBL/GenBank/DDBJ whole genome shotgun (WGS) entry which is preliminary data.</text>
</comment>
<proteinExistence type="predicted"/>
<evidence type="ECO:0000313" key="2">
    <source>
        <dbReference type="EMBL" id="EHL00345.1"/>
    </source>
</evidence>
<accession>H0EMK5</accession>
<dbReference type="HOGENOM" id="CLU_1768258_0_0_1"/>
<dbReference type="Proteomes" id="UP000005446">
    <property type="component" value="Unassembled WGS sequence"/>
</dbReference>